<keyword evidence="4" id="KW-1185">Reference proteome</keyword>
<accession>A0ABR4BVL4</accession>
<feature type="region of interest" description="Disordered" evidence="1">
    <location>
        <begin position="129"/>
        <end position="172"/>
    </location>
</feature>
<feature type="compositionally biased region" description="Polar residues" evidence="1">
    <location>
        <begin position="68"/>
        <end position="78"/>
    </location>
</feature>
<name>A0ABR4BVL4_9HELO</name>
<proteinExistence type="predicted"/>
<dbReference type="InterPro" id="IPR018392">
    <property type="entry name" value="LysM"/>
</dbReference>
<dbReference type="CDD" id="cd00118">
    <property type="entry name" value="LysM"/>
    <property type="match status" value="1"/>
</dbReference>
<feature type="compositionally biased region" description="Polar residues" evidence="1">
    <location>
        <begin position="395"/>
        <end position="420"/>
    </location>
</feature>
<dbReference type="InterPro" id="IPR045030">
    <property type="entry name" value="LYSM1-4"/>
</dbReference>
<organism evidence="3 4">
    <name type="scientific">Oculimacula yallundae</name>
    <dbReference type="NCBI Taxonomy" id="86028"/>
    <lineage>
        <taxon>Eukaryota</taxon>
        <taxon>Fungi</taxon>
        <taxon>Dikarya</taxon>
        <taxon>Ascomycota</taxon>
        <taxon>Pezizomycotina</taxon>
        <taxon>Leotiomycetes</taxon>
        <taxon>Helotiales</taxon>
        <taxon>Ploettnerulaceae</taxon>
        <taxon>Oculimacula</taxon>
    </lineage>
</organism>
<feature type="region of interest" description="Disordered" evidence="1">
    <location>
        <begin position="311"/>
        <end position="332"/>
    </location>
</feature>
<reference evidence="3 4" key="1">
    <citation type="journal article" date="2024" name="Commun. Biol.">
        <title>Comparative genomic analysis of thermophilic fungi reveals convergent evolutionary adaptations and gene losses.</title>
        <authorList>
            <person name="Steindorff A.S."/>
            <person name="Aguilar-Pontes M.V."/>
            <person name="Robinson A.J."/>
            <person name="Andreopoulos B."/>
            <person name="LaButti K."/>
            <person name="Kuo A."/>
            <person name="Mondo S."/>
            <person name="Riley R."/>
            <person name="Otillar R."/>
            <person name="Haridas S."/>
            <person name="Lipzen A."/>
            <person name="Grimwood J."/>
            <person name="Schmutz J."/>
            <person name="Clum A."/>
            <person name="Reid I.D."/>
            <person name="Moisan M.C."/>
            <person name="Butler G."/>
            <person name="Nguyen T.T.M."/>
            <person name="Dewar K."/>
            <person name="Conant G."/>
            <person name="Drula E."/>
            <person name="Henrissat B."/>
            <person name="Hansel C."/>
            <person name="Singer S."/>
            <person name="Hutchinson M.I."/>
            <person name="de Vries R.P."/>
            <person name="Natvig D.O."/>
            <person name="Powell A.J."/>
            <person name="Tsang A."/>
            <person name="Grigoriev I.V."/>
        </authorList>
    </citation>
    <scope>NUCLEOTIDE SEQUENCE [LARGE SCALE GENOMIC DNA]</scope>
    <source>
        <strain evidence="3 4">CBS 494.80</strain>
    </source>
</reference>
<evidence type="ECO:0000259" key="2">
    <source>
        <dbReference type="PROSITE" id="PS51782"/>
    </source>
</evidence>
<gene>
    <name evidence="3" type="ORF">VTL71DRAFT_7052</name>
</gene>
<dbReference type="Gene3D" id="3.10.350.10">
    <property type="entry name" value="LysM domain"/>
    <property type="match status" value="1"/>
</dbReference>
<feature type="region of interest" description="Disordered" evidence="1">
    <location>
        <begin position="379"/>
        <end position="481"/>
    </location>
</feature>
<comment type="caution">
    <text evidence="3">The sequence shown here is derived from an EMBL/GenBank/DDBJ whole genome shotgun (WGS) entry which is preliminary data.</text>
</comment>
<feature type="compositionally biased region" description="Polar residues" evidence="1">
    <location>
        <begin position="1"/>
        <end position="56"/>
    </location>
</feature>
<dbReference type="PROSITE" id="PS51782">
    <property type="entry name" value="LYSM"/>
    <property type="match status" value="1"/>
</dbReference>
<evidence type="ECO:0000313" key="4">
    <source>
        <dbReference type="Proteomes" id="UP001595075"/>
    </source>
</evidence>
<sequence length="638" mass="67477">MKPASSITSHARSDSLPRNGQNPVSSSSIRPRNKRLISTEQELVSTSATSTPTGSRAVSPIPSKHPSRSISNIGQQNGRPVGGLLAPPQEGRGGTSSPVNLGGVWQGGWMSSWTALQGIANSVLGAVEGESDSDARPTSSGKRKPTLGKAKAPNKWGPSSSTLKKKDGGIGMGSTEEMKAALIQRKRAGVLEGRDEDRLLDTSGNYKRRTSTEEQRPGSSQEDDQALVYIHHVQKQDTLQGVILRYNCKPDVFRKANRFWPNDSIQIRKTVVLPVDACTVKGRPCNPPSSEYPYQGVDLLAPTPGIEEPPFSNGGTSWPGTTTQNGKSAELPEENENPWVHVRWVLIDSSPNSKPVEIGRMPRKTLGYFPPRRRKSLVTASIASTPRESSEFPRLSQSISNDQTASTASTPSRQSSNLGPRSSLPIGTIGSYFPPHRPTTRARRESVGEAADRLGWMRGPGGVGTFGKNVRRPGPGNDGLNSWARKHIPGLTIESLPSRSISGGDTAHFGFAEDLASISESGGSGNGSSFYNNPDGSGSATPSAGQGLGLENAAAAIEGWVRRMATITPGTPKGGGRIEPQPDLIELLDGTGSDDGRGFELSPGRLRTATPVGGTGREDLDGVIRGRASAGAKGGKSD</sequence>
<feature type="compositionally biased region" description="Basic and acidic residues" evidence="1">
    <location>
        <begin position="442"/>
        <end position="452"/>
    </location>
</feature>
<protein>
    <recommendedName>
        <fullName evidence="2">LysM domain-containing protein</fullName>
    </recommendedName>
</protein>
<feature type="region of interest" description="Disordered" evidence="1">
    <location>
        <begin position="1"/>
        <end position="100"/>
    </location>
</feature>
<dbReference type="PANTHER" id="PTHR20932">
    <property type="entry name" value="LYSM AND PUTATIVE PEPTIDOGLYCAN-BINDING DOMAIN-CONTAINING PROTEIN"/>
    <property type="match status" value="1"/>
</dbReference>
<dbReference type="Proteomes" id="UP001595075">
    <property type="component" value="Unassembled WGS sequence"/>
</dbReference>
<evidence type="ECO:0000256" key="1">
    <source>
        <dbReference type="SAM" id="MobiDB-lite"/>
    </source>
</evidence>
<feature type="compositionally biased region" description="Polar residues" evidence="1">
    <location>
        <begin position="313"/>
        <end position="327"/>
    </location>
</feature>
<dbReference type="InterPro" id="IPR036779">
    <property type="entry name" value="LysM_dom_sf"/>
</dbReference>
<feature type="domain" description="LysM" evidence="2">
    <location>
        <begin position="229"/>
        <end position="273"/>
    </location>
</feature>
<dbReference type="EMBL" id="JAZHXI010000018">
    <property type="protein sequence ID" value="KAL2061675.1"/>
    <property type="molecule type" value="Genomic_DNA"/>
</dbReference>
<evidence type="ECO:0000313" key="3">
    <source>
        <dbReference type="EMBL" id="KAL2061675.1"/>
    </source>
</evidence>
<dbReference type="PANTHER" id="PTHR20932:SF8">
    <property type="entry name" value="LD22649P"/>
    <property type="match status" value="1"/>
</dbReference>
<feature type="compositionally biased region" description="Polar residues" evidence="1">
    <location>
        <begin position="530"/>
        <end position="544"/>
    </location>
</feature>
<feature type="region of interest" description="Disordered" evidence="1">
    <location>
        <begin position="520"/>
        <end position="547"/>
    </location>
</feature>
<feature type="region of interest" description="Disordered" evidence="1">
    <location>
        <begin position="567"/>
        <end position="638"/>
    </location>
</feature>
<feature type="region of interest" description="Disordered" evidence="1">
    <location>
        <begin position="193"/>
        <end position="223"/>
    </location>
</feature>